<reference evidence="4" key="1">
    <citation type="journal article" date="2019" name="Int. J. Syst. Evol. Microbiol.">
        <title>The Global Catalogue of Microorganisms (GCM) 10K type strain sequencing project: providing services to taxonomists for standard genome sequencing and annotation.</title>
        <authorList>
            <consortium name="The Broad Institute Genomics Platform"/>
            <consortium name="The Broad Institute Genome Sequencing Center for Infectious Disease"/>
            <person name="Wu L."/>
            <person name="Ma J."/>
        </authorList>
    </citation>
    <scope>NUCLEOTIDE SEQUENCE [LARGE SCALE GENOMIC DNA]</scope>
    <source>
        <strain evidence="4">DT28</strain>
    </source>
</reference>
<sequence>MKVVWSPLALAKLAEIAEYIAQDKATAAESWVNELFDKAALLSSMPQMGRVVPELPNMHYRELIIGNYRVIYSANQQITVLTVRHCRQLLDETSI</sequence>
<proteinExistence type="inferred from homology"/>
<dbReference type="InterPro" id="IPR035093">
    <property type="entry name" value="RelE/ParE_toxin_dom_sf"/>
</dbReference>
<dbReference type="Proteomes" id="UP001595962">
    <property type="component" value="Unassembled WGS sequence"/>
</dbReference>
<name>A0ABV9JHH8_9GAMM</name>
<keyword evidence="4" id="KW-1185">Reference proteome</keyword>
<dbReference type="InterPro" id="IPR007712">
    <property type="entry name" value="RelE/ParE_toxin"/>
</dbReference>
<evidence type="ECO:0000256" key="2">
    <source>
        <dbReference type="ARBA" id="ARBA00022649"/>
    </source>
</evidence>
<comment type="similarity">
    <text evidence="1">Belongs to the RelE toxin family.</text>
</comment>
<accession>A0ABV9JHH8</accession>
<dbReference type="PANTHER" id="PTHR33755">
    <property type="entry name" value="TOXIN PARE1-RELATED"/>
    <property type="match status" value="1"/>
</dbReference>
<gene>
    <name evidence="3" type="ORF">ACFO3I_02545</name>
</gene>
<dbReference type="PANTHER" id="PTHR33755:SF5">
    <property type="entry name" value="TYPE II TOXIN-ANTITOXIN SYSTEM RELE_PARE FAMILY TOXIN"/>
    <property type="match status" value="1"/>
</dbReference>
<evidence type="ECO:0000313" key="4">
    <source>
        <dbReference type="Proteomes" id="UP001595962"/>
    </source>
</evidence>
<keyword evidence="2" id="KW-1277">Toxin-antitoxin system</keyword>
<evidence type="ECO:0000256" key="1">
    <source>
        <dbReference type="ARBA" id="ARBA00006226"/>
    </source>
</evidence>
<dbReference type="InterPro" id="IPR051803">
    <property type="entry name" value="TA_system_RelE-like_toxin"/>
</dbReference>
<dbReference type="Gene3D" id="3.30.2310.20">
    <property type="entry name" value="RelE-like"/>
    <property type="match status" value="1"/>
</dbReference>
<organism evidence="3 4">
    <name type="scientific">Rheinheimera marina</name>
    <dbReference type="NCBI Taxonomy" id="1774958"/>
    <lineage>
        <taxon>Bacteria</taxon>
        <taxon>Pseudomonadati</taxon>
        <taxon>Pseudomonadota</taxon>
        <taxon>Gammaproteobacteria</taxon>
        <taxon>Chromatiales</taxon>
        <taxon>Chromatiaceae</taxon>
        <taxon>Rheinheimera</taxon>
    </lineage>
</organism>
<evidence type="ECO:0000313" key="3">
    <source>
        <dbReference type="EMBL" id="MFC4653898.1"/>
    </source>
</evidence>
<dbReference type="Pfam" id="PF05016">
    <property type="entry name" value="ParE_toxin"/>
    <property type="match status" value="1"/>
</dbReference>
<dbReference type="RefSeq" id="WP_377331486.1">
    <property type="nucleotide sequence ID" value="NZ_JBHSGB010000002.1"/>
</dbReference>
<dbReference type="EMBL" id="JBHSGB010000002">
    <property type="protein sequence ID" value="MFC4653898.1"/>
    <property type="molecule type" value="Genomic_DNA"/>
</dbReference>
<comment type="caution">
    <text evidence="3">The sequence shown here is derived from an EMBL/GenBank/DDBJ whole genome shotgun (WGS) entry which is preliminary data.</text>
</comment>
<protein>
    <submittedName>
        <fullName evidence="3">Type II toxin-antitoxin system RelE/ParE family toxin</fullName>
    </submittedName>
</protein>